<evidence type="ECO:0000256" key="7">
    <source>
        <dbReference type="ARBA" id="ARBA00022723"/>
    </source>
</evidence>
<organism evidence="14 15">
    <name type="scientific">Coniophora puteana (strain RWD-64-598)</name>
    <name type="common">Brown rot fungus</name>
    <dbReference type="NCBI Taxonomy" id="741705"/>
    <lineage>
        <taxon>Eukaryota</taxon>
        <taxon>Fungi</taxon>
        <taxon>Dikarya</taxon>
        <taxon>Basidiomycota</taxon>
        <taxon>Agaricomycotina</taxon>
        <taxon>Agaricomycetes</taxon>
        <taxon>Agaricomycetidae</taxon>
        <taxon>Boletales</taxon>
        <taxon>Coniophorineae</taxon>
        <taxon>Coniophoraceae</taxon>
        <taxon>Coniophora</taxon>
    </lineage>
</organism>
<dbReference type="OrthoDB" id="2789670at2759"/>
<comment type="similarity">
    <text evidence="4">Belongs to the cytochrome P450 family.</text>
</comment>
<accession>A0A5M3N3U2</accession>
<comment type="cofactor">
    <cofactor evidence="1">
        <name>heme</name>
        <dbReference type="ChEBI" id="CHEBI:30413"/>
    </cofactor>
</comment>
<dbReference type="GO" id="GO:0020037">
    <property type="term" value="F:heme binding"/>
    <property type="evidence" value="ECO:0007669"/>
    <property type="project" value="InterPro"/>
</dbReference>
<dbReference type="InterPro" id="IPR001128">
    <property type="entry name" value="Cyt_P450"/>
</dbReference>
<dbReference type="PANTHER" id="PTHR46300:SF2">
    <property type="entry name" value="CYTOCHROME P450 MONOOXYGENASE ALNH-RELATED"/>
    <property type="match status" value="1"/>
</dbReference>
<feature type="chain" id="PRO_5024403569" evidence="13">
    <location>
        <begin position="23"/>
        <end position="95"/>
    </location>
</feature>
<keyword evidence="12" id="KW-0472">Membrane</keyword>
<evidence type="ECO:0000256" key="3">
    <source>
        <dbReference type="ARBA" id="ARBA00005179"/>
    </source>
</evidence>
<dbReference type="GeneID" id="19206865"/>
<evidence type="ECO:0000256" key="13">
    <source>
        <dbReference type="SAM" id="SignalP"/>
    </source>
</evidence>
<dbReference type="InterPro" id="IPR036396">
    <property type="entry name" value="Cyt_P450_sf"/>
</dbReference>
<gene>
    <name evidence="14" type="ORF">CONPUDRAFT_39780</name>
</gene>
<dbReference type="InterPro" id="IPR002401">
    <property type="entry name" value="Cyt_P450_E_grp-I"/>
</dbReference>
<dbReference type="GO" id="GO:0016020">
    <property type="term" value="C:membrane"/>
    <property type="evidence" value="ECO:0007669"/>
    <property type="project" value="UniProtKB-SubCell"/>
</dbReference>
<evidence type="ECO:0000256" key="9">
    <source>
        <dbReference type="ARBA" id="ARBA00023002"/>
    </source>
</evidence>
<feature type="non-terminal residue" evidence="14">
    <location>
        <position position="95"/>
    </location>
</feature>
<evidence type="ECO:0000256" key="8">
    <source>
        <dbReference type="ARBA" id="ARBA00022989"/>
    </source>
</evidence>
<keyword evidence="9" id="KW-0560">Oxidoreductase</keyword>
<feature type="non-terminal residue" evidence="14">
    <location>
        <position position="1"/>
    </location>
</feature>
<proteinExistence type="inferred from homology"/>
<comment type="pathway">
    <text evidence="3">Secondary metabolite biosynthesis.</text>
</comment>
<evidence type="ECO:0000256" key="5">
    <source>
        <dbReference type="ARBA" id="ARBA00022617"/>
    </source>
</evidence>
<dbReference type="KEGG" id="cput:CONPUDRAFT_39780"/>
<dbReference type="Proteomes" id="UP000053558">
    <property type="component" value="Unassembled WGS sequence"/>
</dbReference>
<evidence type="ECO:0000256" key="11">
    <source>
        <dbReference type="ARBA" id="ARBA00023033"/>
    </source>
</evidence>
<evidence type="ECO:0000256" key="6">
    <source>
        <dbReference type="ARBA" id="ARBA00022692"/>
    </source>
</evidence>
<comment type="caution">
    <text evidence="14">The sequence shown here is derived from an EMBL/GenBank/DDBJ whole genome shotgun (WGS) entry which is preliminary data.</text>
</comment>
<keyword evidence="15" id="KW-1185">Reference proteome</keyword>
<dbReference type="PRINTS" id="PR00463">
    <property type="entry name" value="EP450I"/>
</dbReference>
<evidence type="ECO:0000256" key="10">
    <source>
        <dbReference type="ARBA" id="ARBA00023004"/>
    </source>
</evidence>
<keyword evidence="5" id="KW-0349">Heme</keyword>
<dbReference type="GO" id="GO:0016705">
    <property type="term" value="F:oxidoreductase activity, acting on paired donors, with incorporation or reduction of molecular oxygen"/>
    <property type="evidence" value="ECO:0007669"/>
    <property type="project" value="InterPro"/>
</dbReference>
<dbReference type="PANTHER" id="PTHR46300">
    <property type="entry name" value="P450, PUTATIVE (EUROFUNG)-RELATED-RELATED"/>
    <property type="match status" value="1"/>
</dbReference>
<dbReference type="Pfam" id="PF00067">
    <property type="entry name" value="p450"/>
    <property type="match status" value="1"/>
</dbReference>
<feature type="signal peptide" evidence="13">
    <location>
        <begin position="1"/>
        <end position="22"/>
    </location>
</feature>
<dbReference type="Gene3D" id="1.10.630.10">
    <property type="entry name" value="Cytochrome P450"/>
    <property type="match status" value="1"/>
</dbReference>
<dbReference type="EMBL" id="JH711574">
    <property type="protein sequence ID" value="EIW85684.1"/>
    <property type="molecule type" value="Genomic_DNA"/>
</dbReference>
<keyword evidence="13" id="KW-0732">Signal</keyword>
<evidence type="ECO:0000256" key="2">
    <source>
        <dbReference type="ARBA" id="ARBA00004167"/>
    </source>
</evidence>
<evidence type="ECO:0000256" key="4">
    <source>
        <dbReference type="ARBA" id="ARBA00010617"/>
    </source>
</evidence>
<keyword evidence="11" id="KW-0503">Monooxygenase</keyword>
<evidence type="ECO:0000256" key="1">
    <source>
        <dbReference type="ARBA" id="ARBA00001971"/>
    </source>
</evidence>
<evidence type="ECO:0000256" key="12">
    <source>
        <dbReference type="ARBA" id="ARBA00023136"/>
    </source>
</evidence>
<dbReference type="InterPro" id="IPR050364">
    <property type="entry name" value="Cytochrome_P450_fung"/>
</dbReference>
<keyword evidence="7" id="KW-0479">Metal-binding</keyword>
<name>A0A5M3N3U2_CONPW</name>
<keyword evidence="6" id="KW-0812">Transmembrane</keyword>
<dbReference type="AlphaFoldDB" id="A0A5M3N3U2"/>
<dbReference type="OMA" id="MANAWCK"/>
<keyword evidence="10" id="KW-0408">Iron</keyword>
<dbReference type="RefSeq" id="XP_007763976.1">
    <property type="nucleotide sequence ID" value="XM_007765786.1"/>
</dbReference>
<dbReference type="SUPFAM" id="SSF48264">
    <property type="entry name" value="Cytochrome P450"/>
    <property type="match status" value="1"/>
</dbReference>
<evidence type="ECO:0000313" key="15">
    <source>
        <dbReference type="Proteomes" id="UP000053558"/>
    </source>
</evidence>
<keyword evidence="8" id="KW-1133">Transmembrane helix</keyword>
<sequence>TSCTLLIFVLTMLLFPDAQMNAQLEIDCVVGAHRFPSFEDRPSLPYVEAVLREVMRWRPVTPLGIPHCAMEDDMYEGYFIPKGNILGALDWTLNF</sequence>
<comment type="subcellular location">
    <subcellularLocation>
        <location evidence="2">Membrane</location>
        <topology evidence="2">Single-pass membrane protein</topology>
    </subcellularLocation>
</comment>
<dbReference type="GO" id="GO:0004497">
    <property type="term" value="F:monooxygenase activity"/>
    <property type="evidence" value="ECO:0007669"/>
    <property type="project" value="UniProtKB-KW"/>
</dbReference>
<evidence type="ECO:0000313" key="14">
    <source>
        <dbReference type="EMBL" id="EIW85684.1"/>
    </source>
</evidence>
<protein>
    <submittedName>
        <fullName evidence="14">Cytochrome P450</fullName>
    </submittedName>
</protein>
<dbReference type="GO" id="GO:0005506">
    <property type="term" value="F:iron ion binding"/>
    <property type="evidence" value="ECO:0007669"/>
    <property type="project" value="InterPro"/>
</dbReference>
<reference evidence="15" key="1">
    <citation type="journal article" date="2012" name="Science">
        <title>The Paleozoic origin of enzymatic lignin decomposition reconstructed from 31 fungal genomes.</title>
        <authorList>
            <person name="Floudas D."/>
            <person name="Binder M."/>
            <person name="Riley R."/>
            <person name="Barry K."/>
            <person name="Blanchette R.A."/>
            <person name="Henrissat B."/>
            <person name="Martinez A.T."/>
            <person name="Otillar R."/>
            <person name="Spatafora J.W."/>
            <person name="Yadav J.S."/>
            <person name="Aerts A."/>
            <person name="Benoit I."/>
            <person name="Boyd A."/>
            <person name="Carlson A."/>
            <person name="Copeland A."/>
            <person name="Coutinho P.M."/>
            <person name="de Vries R.P."/>
            <person name="Ferreira P."/>
            <person name="Findley K."/>
            <person name="Foster B."/>
            <person name="Gaskell J."/>
            <person name="Glotzer D."/>
            <person name="Gorecki P."/>
            <person name="Heitman J."/>
            <person name="Hesse C."/>
            <person name="Hori C."/>
            <person name="Igarashi K."/>
            <person name="Jurgens J.A."/>
            <person name="Kallen N."/>
            <person name="Kersten P."/>
            <person name="Kohler A."/>
            <person name="Kuees U."/>
            <person name="Kumar T.K.A."/>
            <person name="Kuo A."/>
            <person name="LaButti K."/>
            <person name="Larrondo L.F."/>
            <person name="Lindquist E."/>
            <person name="Ling A."/>
            <person name="Lombard V."/>
            <person name="Lucas S."/>
            <person name="Lundell T."/>
            <person name="Martin R."/>
            <person name="McLaughlin D.J."/>
            <person name="Morgenstern I."/>
            <person name="Morin E."/>
            <person name="Murat C."/>
            <person name="Nagy L.G."/>
            <person name="Nolan M."/>
            <person name="Ohm R.A."/>
            <person name="Patyshakuliyeva A."/>
            <person name="Rokas A."/>
            <person name="Ruiz-Duenas F.J."/>
            <person name="Sabat G."/>
            <person name="Salamov A."/>
            <person name="Samejima M."/>
            <person name="Schmutz J."/>
            <person name="Slot J.C."/>
            <person name="St John F."/>
            <person name="Stenlid J."/>
            <person name="Sun H."/>
            <person name="Sun S."/>
            <person name="Syed K."/>
            <person name="Tsang A."/>
            <person name="Wiebenga A."/>
            <person name="Young D."/>
            <person name="Pisabarro A."/>
            <person name="Eastwood D.C."/>
            <person name="Martin F."/>
            <person name="Cullen D."/>
            <person name="Grigoriev I.V."/>
            <person name="Hibbett D.S."/>
        </authorList>
    </citation>
    <scope>NUCLEOTIDE SEQUENCE [LARGE SCALE GENOMIC DNA]</scope>
    <source>
        <strain evidence="15">RWD-64-598 SS2</strain>
    </source>
</reference>